<feature type="non-terminal residue" evidence="2">
    <location>
        <position position="44"/>
    </location>
</feature>
<protein>
    <submittedName>
        <fullName evidence="2">ABC transporter permease</fullName>
    </submittedName>
</protein>
<sequence>MNRILMVARREYIEHVKTKSFIVGIVLLPLLIFASVFIQEMLEK</sequence>
<feature type="transmembrane region" description="Helical" evidence="1">
    <location>
        <begin position="21"/>
        <end position="38"/>
    </location>
</feature>
<proteinExistence type="predicted"/>
<keyword evidence="1" id="KW-0472">Membrane</keyword>
<keyword evidence="1" id="KW-0812">Transmembrane</keyword>
<accession>A0A7Y2E8R8</accession>
<evidence type="ECO:0000313" key="2">
    <source>
        <dbReference type="EMBL" id="NNF06407.1"/>
    </source>
</evidence>
<comment type="caution">
    <text evidence="2">The sequence shown here is derived from an EMBL/GenBank/DDBJ whole genome shotgun (WGS) entry which is preliminary data.</text>
</comment>
<keyword evidence="1" id="KW-1133">Transmembrane helix</keyword>
<dbReference type="EMBL" id="JABDJR010000249">
    <property type="protein sequence ID" value="NNF06407.1"/>
    <property type="molecule type" value="Genomic_DNA"/>
</dbReference>
<organism evidence="2 3">
    <name type="scientific">Eiseniibacteriota bacterium</name>
    <dbReference type="NCBI Taxonomy" id="2212470"/>
    <lineage>
        <taxon>Bacteria</taxon>
        <taxon>Candidatus Eiseniibacteriota</taxon>
    </lineage>
</organism>
<gene>
    <name evidence="2" type="ORF">HKN21_06575</name>
</gene>
<dbReference type="AlphaFoldDB" id="A0A7Y2E8R8"/>
<evidence type="ECO:0000313" key="3">
    <source>
        <dbReference type="Proteomes" id="UP000547674"/>
    </source>
</evidence>
<evidence type="ECO:0000256" key="1">
    <source>
        <dbReference type="SAM" id="Phobius"/>
    </source>
</evidence>
<name>A0A7Y2E8R8_UNCEI</name>
<reference evidence="2 3" key="1">
    <citation type="submission" date="2020-03" db="EMBL/GenBank/DDBJ databases">
        <title>Metabolic flexibility allows generalist bacteria to become dominant in a frequently disturbed ecosystem.</title>
        <authorList>
            <person name="Chen Y.-J."/>
            <person name="Leung P.M."/>
            <person name="Bay S.K."/>
            <person name="Hugenholtz P."/>
            <person name="Kessler A.J."/>
            <person name="Shelley G."/>
            <person name="Waite D.W."/>
            <person name="Cook P.L."/>
            <person name="Greening C."/>
        </authorList>
    </citation>
    <scope>NUCLEOTIDE SEQUENCE [LARGE SCALE GENOMIC DNA]</scope>
    <source>
        <strain evidence="2">SS_bin_28</strain>
    </source>
</reference>
<dbReference type="Proteomes" id="UP000547674">
    <property type="component" value="Unassembled WGS sequence"/>
</dbReference>